<feature type="domain" description="Helicase C-terminal" evidence="6">
    <location>
        <begin position="35"/>
        <end position="157"/>
    </location>
</feature>
<feature type="non-terminal residue" evidence="7">
    <location>
        <position position="157"/>
    </location>
</feature>
<dbReference type="EMBL" id="JAAAUQ010003176">
    <property type="protein sequence ID" value="KAF9118529.1"/>
    <property type="molecule type" value="Genomic_DNA"/>
</dbReference>
<keyword evidence="7" id="KW-0347">Helicase</keyword>
<evidence type="ECO:0000256" key="1">
    <source>
        <dbReference type="ARBA" id="ARBA00005446"/>
    </source>
</evidence>
<dbReference type="SMART" id="SM00490">
    <property type="entry name" value="HELICc"/>
    <property type="match status" value="1"/>
</dbReference>
<keyword evidence="3" id="KW-0413">Isomerase</keyword>
<evidence type="ECO:0000259" key="6">
    <source>
        <dbReference type="PROSITE" id="PS51194"/>
    </source>
</evidence>
<dbReference type="Pfam" id="PF00271">
    <property type="entry name" value="Helicase_C"/>
    <property type="match status" value="1"/>
</dbReference>
<evidence type="ECO:0000256" key="2">
    <source>
        <dbReference type="ARBA" id="ARBA00023125"/>
    </source>
</evidence>
<dbReference type="PANTHER" id="PTHR13710:SF105">
    <property type="entry name" value="ATP-DEPENDENT DNA HELICASE Q1"/>
    <property type="match status" value="1"/>
</dbReference>
<keyword evidence="7" id="KW-0067">ATP-binding</keyword>
<dbReference type="GO" id="GO:0005694">
    <property type="term" value="C:chromosome"/>
    <property type="evidence" value="ECO:0007669"/>
    <property type="project" value="TreeGrafter"/>
</dbReference>
<sequence>MGKLFLSKANVIRVQEIPTNVRLEVHIQPKDAKKGLNRLLGKDKTIIYFEKISILIDVFKYLSRMRPDLRGRLGVYFSTLTSQYKEAVMTKFVEGDIHILLATEAAGMGCDIPDVVQVIQYGFPRDIPSLVQRFGRAARDPKIQGFGILYAPPITKT</sequence>
<comment type="catalytic activity">
    <reaction evidence="4">
        <text>Couples ATP hydrolysis with the unwinding of duplex DNA by translocating in the 3'-5' direction.</text>
        <dbReference type="EC" id="5.6.2.4"/>
    </reaction>
</comment>
<organism evidence="7 8">
    <name type="scientific">Linnemannia schmuckeri</name>
    <dbReference type="NCBI Taxonomy" id="64567"/>
    <lineage>
        <taxon>Eukaryota</taxon>
        <taxon>Fungi</taxon>
        <taxon>Fungi incertae sedis</taxon>
        <taxon>Mucoromycota</taxon>
        <taxon>Mortierellomycotina</taxon>
        <taxon>Mortierellomycetes</taxon>
        <taxon>Mortierellales</taxon>
        <taxon>Mortierellaceae</taxon>
        <taxon>Linnemannia</taxon>
    </lineage>
</organism>
<dbReference type="Gene3D" id="3.40.50.300">
    <property type="entry name" value="P-loop containing nucleotide triphosphate hydrolases"/>
    <property type="match status" value="1"/>
</dbReference>
<keyword evidence="7" id="KW-0378">Hydrolase</keyword>
<dbReference type="GO" id="GO:0009378">
    <property type="term" value="F:four-way junction helicase activity"/>
    <property type="evidence" value="ECO:0007669"/>
    <property type="project" value="TreeGrafter"/>
</dbReference>
<dbReference type="GO" id="GO:0003677">
    <property type="term" value="F:DNA binding"/>
    <property type="evidence" value="ECO:0007669"/>
    <property type="project" value="UniProtKB-KW"/>
</dbReference>
<comment type="caution">
    <text evidence="7">The sequence shown here is derived from an EMBL/GenBank/DDBJ whole genome shotgun (WGS) entry which is preliminary data.</text>
</comment>
<name>A0A9P5R266_9FUNG</name>
<dbReference type="SUPFAM" id="SSF52540">
    <property type="entry name" value="P-loop containing nucleoside triphosphate hydrolases"/>
    <property type="match status" value="1"/>
</dbReference>
<evidence type="ECO:0000256" key="5">
    <source>
        <dbReference type="ARBA" id="ARBA00034808"/>
    </source>
</evidence>
<dbReference type="InterPro" id="IPR027417">
    <property type="entry name" value="P-loop_NTPase"/>
</dbReference>
<reference evidence="7" key="1">
    <citation type="journal article" date="2020" name="Fungal Divers.">
        <title>Resolving the Mortierellaceae phylogeny through synthesis of multi-gene phylogenetics and phylogenomics.</title>
        <authorList>
            <person name="Vandepol N."/>
            <person name="Liber J."/>
            <person name="Desiro A."/>
            <person name="Na H."/>
            <person name="Kennedy M."/>
            <person name="Barry K."/>
            <person name="Grigoriev I.V."/>
            <person name="Miller A.N."/>
            <person name="O'Donnell K."/>
            <person name="Stajich J.E."/>
            <person name="Bonito G."/>
        </authorList>
    </citation>
    <scope>NUCLEOTIDE SEQUENCE</scope>
    <source>
        <strain evidence="7">NRRL 6426</strain>
    </source>
</reference>
<dbReference type="PANTHER" id="PTHR13710">
    <property type="entry name" value="DNA HELICASE RECQ FAMILY MEMBER"/>
    <property type="match status" value="1"/>
</dbReference>
<evidence type="ECO:0000256" key="3">
    <source>
        <dbReference type="ARBA" id="ARBA00023235"/>
    </source>
</evidence>
<keyword evidence="8" id="KW-1185">Reference proteome</keyword>
<evidence type="ECO:0000313" key="7">
    <source>
        <dbReference type="EMBL" id="KAF9118529.1"/>
    </source>
</evidence>
<dbReference type="InterPro" id="IPR001650">
    <property type="entry name" value="Helicase_C-like"/>
</dbReference>
<dbReference type="PROSITE" id="PS51194">
    <property type="entry name" value="HELICASE_CTER"/>
    <property type="match status" value="1"/>
</dbReference>
<keyword evidence="7" id="KW-0547">Nucleotide-binding</keyword>
<protein>
    <recommendedName>
        <fullName evidence="5">DNA 3'-5' helicase</fullName>
        <ecNumber evidence="5">5.6.2.4</ecNumber>
    </recommendedName>
</protein>
<dbReference type="OrthoDB" id="10261556at2759"/>
<dbReference type="AlphaFoldDB" id="A0A9P5R266"/>
<dbReference type="GO" id="GO:0000724">
    <property type="term" value="P:double-strand break repair via homologous recombination"/>
    <property type="evidence" value="ECO:0007669"/>
    <property type="project" value="TreeGrafter"/>
</dbReference>
<evidence type="ECO:0000256" key="4">
    <source>
        <dbReference type="ARBA" id="ARBA00034617"/>
    </source>
</evidence>
<dbReference type="GO" id="GO:0043138">
    <property type="term" value="F:3'-5' DNA helicase activity"/>
    <property type="evidence" value="ECO:0007669"/>
    <property type="project" value="UniProtKB-EC"/>
</dbReference>
<comment type="similarity">
    <text evidence="1">Belongs to the helicase family. RecQ subfamily.</text>
</comment>
<dbReference type="Proteomes" id="UP000748756">
    <property type="component" value="Unassembled WGS sequence"/>
</dbReference>
<dbReference type="GO" id="GO:0005737">
    <property type="term" value="C:cytoplasm"/>
    <property type="evidence" value="ECO:0007669"/>
    <property type="project" value="TreeGrafter"/>
</dbReference>
<accession>A0A9P5R266</accession>
<gene>
    <name evidence="7" type="primary">SGS1_2</name>
    <name evidence="7" type="ORF">BG015_006587</name>
</gene>
<dbReference type="EC" id="5.6.2.4" evidence="5"/>
<evidence type="ECO:0000313" key="8">
    <source>
        <dbReference type="Proteomes" id="UP000748756"/>
    </source>
</evidence>
<proteinExistence type="inferred from homology"/>
<keyword evidence="2" id="KW-0238">DNA-binding</keyword>